<dbReference type="Gene3D" id="3.40.50.1010">
    <property type="entry name" value="5'-nuclease"/>
    <property type="match status" value="1"/>
</dbReference>
<dbReference type="InterPro" id="IPR039436">
    <property type="entry name" value="Asteroid_dom"/>
</dbReference>
<evidence type="ECO:0000313" key="5">
    <source>
        <dbReference type="Proteomes" id="UP000322873"/>
    </source>
</evidence>
<dbReference type="VEuPathDB" id="FungiDB:MFRU_064g00080"/>
<protein>
    <recommendedName>
        <fullName evidence="3">Asteroid domain-containing protein</fullName>
    </recommendedName>
</protein>
<dbReference type="InterPro" id="IPR026832">
    <property type="entry name" value="Asteroid"/>
</dbReference>
<dbReference type="SUPFAM" id="SSF88723">
    <property type="entry name" value="PIN domain-like"/>
    <property type="match status" value="1"/>
</dbReference>
<dbReference type="Proteomes" id="UP000322873">
    <property type="component" value="Unassembled WGS sequence"/>
</dbReference>
<accession>A0A5M9JMB2</accession>
<dbReference type="AlphaFoldDB" id="A0A5M9JMB2"/>
<dbReference type="EMBL" id="VICG01000007">
    <property type="protein sequence ID" value="KAA8569800.1"/>
    <property type="molecule type" value="Genomic_DNA"/>
</dbReference>
<evidence type="ECO:0000259" key="3">
    <source>
        <dbReference type="Pfam" id="PF12813"/>
    </source>
</evidence>
<evidence type="ECO:0000256" key="1">
    <source>
        <dbReference type="ARBA" id="ARBA00007398"/>
    </source>
</evidence>
<comment type="caution">
    <text evidence="4">The sequence shown here is derived from an EMBL/GenBank/DDBJ whole genome shotgun (WGS) entry which is preliminary data.</text>
</comment>
<keyword evidence="5" id="KW-1185">Reference proteome</keyword>
<dbReference type="Pfam" id="PF12813">
    <property type="entry name" value="XPG_I_2"/>
    <property type="match status" value="1"/>
</dbReference>
<dbReference type="PANTHER" id="PTHR15665:SF1">
    <property type="entry name" value="PROTEIN ASTEROID HOMOLOG 1"/>
    <property type="match status" value="1"/>
</dbReference>
<proteinExistence type="inferred from homology"/>
<sequence>MGIPHLITFLRPYATLSSLKGKDIVIDGPGLAYHIYHVCLGTRNAAGNYFEANPSYKELGETVLKWLDGLEGSGGVVKRIYFDGFLPPAKSDVRQQRLNRNTQLLEKYHKDYSSGLRYRLSSTTRTTPAAFPFAFAHQRNKFTKLPASSFLVPSVIEALQKSNKYKHLVEIVPGEADTYCASYLNRYGGIVLTGDSDLLVHEIGTHGSVSFFQDVEVLSKANSWELKSQIFNAGSIIERLGLPPSHGIRALAFEIIMDCHGSFSKLLKQAIALTAINQHKAMYEDFVKEYLPVEIDVGTLDSGLVEASVVKNALQVLDPRICEYVLQFPYLTRCLGLSQPSSTSQDCVKDINIFLPFLIDSPSRTNAWEMSTSIRQLAYGCINLILPVEERRTSVFEHKRQANASRGREWEIPATSGIPGACAEVLRFLHESRINSEGQSITDSWTFTAFLQEAEWSQSIDKGCLGKQILKGHQNLDPDHISRKASEWDWDMIHLMAQIQGSYYSFRILKQMINFLVLIGRRGTIAQPLLQLNDILQDLPCLSALDGFEQMDSMLTTMKGSILGGLGQEKGPSVAAPAEASKDKKKRKRDQTKAPVTANKKSTNPFELLGSDW</sequence>
<feature type="region of interest" description="Disordered" evidence="2">
    <location>
        <begin position="566"/>
        <end position="613"/>
    </location>
</feature>
<evidence type="ECO:0000313" key="4">
    <source>
        <dbReference type="EMBL" id="KAA8569800.1"/>
    </source>
</evidence>
<evidence type="ECO:0000256" key="2">
    <source>
        <dbReference type="SAM" id="MobiDB-lite"/>
    </source>
</evidence>
<comment type="similarity">
    <text evidence="1">Belongs to the asteroid family.</text>
</comment>
<organism evidence="4 5">
    <name type="scientific">Monilinia fructicola</name>
    <name type="common">Brown rot fungus</name>
    <name type="synonym">Ciboria fructicola</name>
    <dbReference type="NCBI Taxonomy" id="38448"/>
    <lineage>
        <taxon>Eukaryota</taxon>
        <taxon>Fungi</taxon>
        <taxon>Dikarya</taxon>
        <taxon>Ascomycota</taxon>
        <taxon>Pezizomycotina</taxon>
        <taxon>Leotiomycetes</taxon>
        <taxon>Helotiales</taxon>
        <taxon>Sclerotiniaceae</taxon>
        <taxon>Monilinia</taxon>
    </lineage>
</organism>
<name>A0A5M9JMB2_MONFR</name>
<gene>
    <name evidence="4" type="ORF">EYC84_002143</name>
</gene>
<dbReference type="PANTHER" id="PTHR15665">
    <property type="entry name" value="ASTEROID PROTEIN"/>
    <property type="match status" value="1"/>
</dbReference>
<dbReference type="InterPro" id="IPR029060">
    <property type="entry name" value="PIN-like_dom_sf"/>
</dbReference>
<feature type="domain" description="Asteroid" evidence="3">
    <location>
        <begin position="148"/>
        <end position="407"/>
    </location>
</feature>
<reference evidence="4 5" key="1">
    <citation type="submission" date="2019-06" db="EMBL/GenBank/DDBJ databases">
        <title>Genome Sequence of the Brown Rot Fungal Pathogen Monilinia fructicola.</title>
        <authorList>
            <person name="De Miccolis Angelini R.M."/>
            <person name="Landi L."/>
            <person name="Abate D."/>
            <person name="Pollastro S."/>
            <person name="Romanazzi G."/>
            <person name="Faretra F."/>
        </authorList>
    </citation>
    <scope>NUCLEOTIDE SEQUENCE [LARGE SCALE GENOMIC DNA]</scope>
    <source>
        <strain evidence="4 5">Mfrc123</strain>
    </source>
</reference>